<feature type="compositionally biased region" description="Low complexity" evidence="1">
    <location>
        <begin position="40"/>
        <end position="58"/>
    </location>
</feature>
<gene>
    <name evidence="2" type="ORF">MP_TR7943_c15_g1_i1_g.25272</name>
</gene>
<feature type="compositionally biased region" description="Polar residues" evidence="1">
    <location>
        <begin position="24"/>
        <end position="39"/>
    </location>
</feature>
<dbReference type="Pfam" id="PF03004">
    <property type="entry name" value="Transposase_24"/>
    <property type="match status" value="1"/>
</dbReference>
<organism evidence="2">
    <name type="scientific">Noccaea caerulescens</name>
    <name type="common">Alpine penny-cress</name>
    <name type="synonym">Thlaspi caerulescens</name>
    <dbReference type="NCBI Taxonomy" id="107243"/>
    <lineage>
        <taxon>Eukaryota</taxon>
        <taxon>Viridiplantae</taxon>
        <taxon>Streptophyta</taxon>
        <taxon>Embryophyta</taxon>
        <taxon>Tracheophyta</taxon>
        <taxon>Spermatophyta</taxon>
        <taxon>Magnoliopsida</taxon>
        <taxon>eudicotyledons</taxon>
        <taxon>Gunneridae</taxon>
        <taxon>Pentapetalae</taxon>
        <taxon>rosids</taxon>
        <taxon>malvids</taxon>
        <taxon>Brassicales</taxon>
        <taxon>Brassicaceae</taxon>
        <taxon>Coluteocarpeae</taxon>
        <taxon>Noccaea</taxon>
    </lineage>
</organism>
<feature type="region of interest" description="Disordered" evidence="1">
    <location>
        <begin position="1"/>
        <end position="58"/>
    </location>
</feature>
<evidence type="ECO:0000256" key="1">
    <source>
        <dbReference type="SAM" id="MobiDB-lite"/>
    </source>
</evidence>
<name>A0A1J3J374_NOCCA</name>
<feature type="region of interest" description="Disordered" evidence="1">
    <location>
        <begin position="193"/>
        <end position="223"/>
    </location>
</feature>
<dbReference type="EMBL" id="GEVM01019750">
    <property type="protein sequence ID" value="JAU86188.1"/>
    <property type="molecule type" value="Transcribed_RNA"/>
</dbReference>
<sequence>MSYMEFQENESPGQSSHIRRRPSVSATATQPPPQIATSHNSPNCQNSASQASASNSAPRAQMTLDELLMQPGRGNIRKLRPAKLDGATWFRAKRNRTSKAIMKMIQTQLKDAYEKYSDIPTTVKDSWFRSFTQFYNWEPELSPLVQSEFNEQAAKLYSDHIYAWKQKYLQGKKPKNCNLDVFEALKTYWDKPETKATSETNSKNRRSERDGKGMSTHNAGAKTIEAREEEMTIEAGGVPPDYIQLIEDIHTNKKTKQIQDPKAREFVETVKNIVDERGTQRTQEGLGPLTREDINQVVIENAPINKNRTYCLGKLVDRNPTSSSLPHNSSLVEEVKILKEQHLEKDARLNSLQAKVETLTNILMENFPSSFPPTQL</sequence>
<evidence type="ECO:0000313" key="2">
    <source>
        <dbReference type="EMBL" id="JAU86188.1"/>
    </source>
</evidence>
<protein>
    <submittedName>
        <fullName evidence="2">Putative transposase-like protein</fullName>
    </submittedName>
</protein>
<dbReference type="InterPro" id="IPR004252">
    <property type="entry name" value="Probable_transposase_24"/>
</dbReference>
<reference evidence="2" key="1">
    <citation type="submission" date="2016-07" db="EMBL/GenBank/DDBJ databases">
        <title>De novo transcriptome assembly of four accessions of the metal hyperaccumulator plant Noccaea caerulescens.</title>
        <authorList>
            <person name="Blande D."/>
            <person name="Halimaa P."/>
            <person name="Tervahauta A.I."/>
            <person name="Aarts M.G."/>
            <person name="Karenlampi S.O."/>
        </authorList>
    </citation>
    <scope>NUCLEOTIDE SEQUENCE</scope>
</reference>
<proteinExistence type="predicted"/>
<dbReference type="AlphaFoldDB" id="A0A1J3J374"/>
<accession>A0A1J3J374</accession>